<evidence type="ECO:0000259" key="2">
    <source>
        <dbReference type="Pfam" id="PF00078"/>
    </source>
</evidence>
<feature type="region of interest" description="Disordered" evidence="1">
    <location>
        <begin position="494"/>
        <end position="530"/>
    </location>
</feature>
<evidence type="ECO:0000313" key="5">
    <source>
        <dbReference type="Proteomes" id="UP000075714"/>
    </source>
</evidence>
<dbReference type="InterPro" id="IPR043502">
    <property type="entry name" value="DNA/RNA_pol_sf"/>
</dbReference>
<dbReference type="Proteomes" id="UP000075714">
    <property type="component" value="Unassembled WGS sequence"/>
</dbReference>
<feature type="domain" description="Reverse transcriptase/retrotransposon-derived protein RNase H-like" evidence="3">
    <location>
        <begin position="1102"/>
        <end position="1202"/>
    </location>
</feature>
<feature type="region of interest" description="Disordered" evidence="1">
    <location>
        <begin position="559"/>
        <end position="642"/>
    </location>
</feature>
<dbReference type="EMBL" id="LSYV01000011">
    <property type="protein sequence ID" value="KXZ52120.1"/>
    <property type="molecule type" value="Genomic_DNA"/>
</dbReference>
<dbReference type="PANTHER" id="PTHR33064">
    <property type="entry name" value="POL PROTEIN"/>
    <property type="match status" value="1"/>
</dbReference>
<dbReference type="InterPro" id="IPR000477">
    <property type="entry name" value="RT_dom"/>
</dbReference>
<organism evidence="4 5">
    <name type="scientific">Gonium pectorale</name>
    <name type="common">Green alga</name>
    <dbReference type="NCBI Taxonomy" id="33097"/>
    <lineage>
        <taxon>Eukaryota</taxon>
        <taxon>Viridiplantae</taxon>
        <taxon>Chlorophyta</taxon>
        <taxon>core chlorophytes</taxon>
        <taxon>Chlorophyceae</taxon>
        <taxon>CS clade</taxon>
        <taxon>Chlamydomonadales</taxon>
        <taxon>Volvocaceae</taxon>
        <taxon>Gonium</taxon>
    </lineage>
</organism>
<dbReference type="InterPro" id="IPR041577">
    <property type="entry name" value="RT_RNaseH_2"/>
</dbReference>
<dbReference type="PANTHER" id="PTHR33064:SF37">
    <property type="entry name" value="RIBONUCLEASE H"/>
    <property type="match status" value="1"/>
</dbReference>
<feature type="domain" description="Reverse transcriptase" evidence="2">
    <location>
        <begin position="948"/>
        <end position="1039"/>
    </location>
</feature>
<feature type="compositionally biased region" description="Low complexity" evidence="1">
    <location>
        <begin position="583"/>
        <end position="600"/>
    </location>
</feature>
<dbReference type="SUPFAM" id="SSF56672">
    <property type="entry name" value="DNA/RNA polymerases"/>
    <property type="match status" value="1"/>
</dbReference>
<dbReference type="STRING" id="33097.A0A150GS34"/>
<dbReference type="FunFam" id="3.30.70.270:FF:000020">
    <property type="entry name" value="Transposon Tf2-6 polyprotein-like Protein"/>
    <property type="match status" value="1"/>
</dbReference>
<feature type="region of interest" description="Disordered" evidence="1">
    <location>
        <begin position="818"/>
        <end position="840"/>
    </location>
</feature>
<feature type="compositionally biased region" description="Basic and acidic residues" evidence="1">
    <location>
        <begin position="325"/>
        <end position="363"/>
    </location>
</feature>
<sequence length="1209" mass="132513">MESTRYPTFDPFHYKGLDRFVQDVRHLCITEPRIKRGAAHTAAQAKAVLDALPVRYSSYETWYGKHKATLLADAAAHYNVQENVLSAEQLLDFFVALLDKHFETPRVTALLAEIKTAAQGSDPPSLFLQRLMRAEKGLAGRVSQYEVGERFVDGLIPAVGEPVKRTLCAIPKSEWYARLPKTAEEADVVWNNLSEHERKPPKDSTKEPRAPKASPAHESKPSQESGSERRRRDRYPRGTGRYYCELHGPNYTHNTVDCEARRAGQSRTAAVTKGGGELEGIMQQLRAFLSQGEGGDRSGAHASSSTGASASGRTGGASRSQGGDNGRHRDRDRYRERDRDRDRDRDRARDRDGDRGRYRDREPCSYCGRGGHDDSGCWIKHPELAHPNYEPPGSVLKALFEQNQAKSAKKGKAAAAAKAVVEDDYSETDDERDEREVRKACATQAKHRHAMSVTGSPTVPLSSVYWERMPTTAFGMPVGQDNAGQQRTAMATLRSQAVPTSFEPAPLGSDYPPRVPAPAQQPAQQLPTRREVQAQIDELLEQYRRAMQSELLALVKGSAGSGAQGSEADDGSTRAHKGTQCVPSELPSCPSSPSTSSQGPVAGAGGTSEAAAAATSRIRPPDKFRTPQGLQYQVSGAGSKPPRTLAEMDVHERGQALTANPAAANYLQQKPGMYYYPPGAACIRQLDGHFMAKDLMRDPAADVNVIPAEVAHTLKLPVVPTSTRLSTSTDTGGTVLGELDTDGLSLVMLPGTPHETAVPLTLTLVSDIKPTLFNFLVGNEQAKLLGDGLDSYPQPMLHFRPNFIEHPDYKVTIPMRPTPHSAQSARNEYEPPPVAQERGVGADNDVTQANRFGELGRAVKRVVSVMRYAVGRLTAPIRSGFGFIMAVLCSLLATIVKEKQVIAEKTAELVKSGIVVEHRGPTMCAVNPVIAAKKDPETDQPKTAYWCDNKLMMYTRMPYGLKNASAKFQRVMDYEIGKAGLDHCAVSFVDDVLIFSESPEQHVRDVAAVLDMLHACGLRAHPDKSIFGADVIEYLGHNLTAQGISPHHAKVAAIMSLQPPTNVSELRAQLGFINYYRCYVPGMSQLTADLTKLLKKDEPWVWGPDQQAAYDAIKAVFVKEGLILRRIDYDKPLILHTDFSNRGIGAVLGQLDDDGNEYMCACISRSLNKHEKNYSSYKGEMLAAVWAVKMFRHHLLGGPKFKLVTDTSP</sequence>
<protein>
    <recommendedName>
        <fullName evidence="6">Reverse transcriptase domain-containing protein</fullName>
    </recommendedName>
</protein>
<proteinExistence type="predicted"/>
<dbReference type="AlphaFoldDB" id="A0A150GS34"/>
<dbReference type="Pfam" id="PF17919">
    <property type="entry name" value="RT_RNaseH_2"/>
    <property type="match status" value="1"/>
</dbReference>
<feature type="compositionally biased region" description="Low complexity" evidence="1">
    <location>
        <begin position="607"/>
        <end position="616"/>
    </location>
</feature>
<dbReference type="OrthoDB" id="542221at2759"/>
<dbReference type="CDD" id="cd01647">
    <property type="entry name" value="RT_LTR"/>
    <property type="match status" value="1"/>
</dbReference>
<evidence type="ECO:0000313" key="4">
    <source>
        <dbReference type="EMBL" id="KXZ52120.1"/>
    </source>
</evidence>
<feature type="region of interest" description="Disordered" evidence="1">
    <location>
        <begin position="192"/>
        <end position="250"/>
    </location>
</feature>
<dbReference type="InterPro" id="IPR043128">
    <property type="entry name" value="Rev_trsase/Diguanyl_cyclase"/>
</dbReference>
<evidence type="ECO:0008006" key="6">
    <source>
        <dbReference type="Google" id="ProtNLM"/>
    </source>
</evidence>
<evidence type="ECO:0000259" key="3">
    <source>
        <dbReference type="Pfam" id="PF17919"/>
    </source>
</evidence>
<name>A0A150GS34_GONPE</name>
<feature type="region of interest" description="Disordered" evidence="1">
    <location>
        <begin position="291"/>
        <end position="366"/>
    </location>
</feature>
<dbReference type="Gene3D" id="3.30.70.270">
    <property type="match status" value="2"/>
</dbReference>
<dbReference type="FunFam" id="3.10.20.370:FF:000001">
    <property type="entry name" value="Retrovirus-related Pol polyprotein from transposon 17.6-like protein"/>
    <property type="match status" value="1"/>
</dbReference>
<dbReference type="CDD" id="cd09274">
    <property type="entry name" value="RNase_HI_RT_Ty3"/>
    <property type="match status" value="1"/>
</dbReference>
<reference evidence="5" key="1">
    <citation type="journal article" date="2016" name="Nat. Commun.">
        <title>The Gonium pectorale genome demonstrates co-option of cell cycle regulation during the evolution of multicellularity.</title>
        <authorList>
            <person name="Hanschen E.R."/>
            <person name="Marriage T.N."/>
            <person name="Ferris P.J."/>
            <person name="Hamaji T."/>
            <person name="Toyoda A."/>
            <person name="Fujiyama A."/>
            <person name="Neme R."/>
            <person name="Noguchi H."/>
            <person name="Minakuchi Y."/>
            <person name="Suzuki M."/>
            <person name="Kawai-Toyooka H."/>
            <person name="Smith D.R."/>
            <person name="Sparks H."/>
            <person name="Anderson J."/>
            <person name="Bakaric R."/>
            <person name="Luria V."/>
            <person name="Karger A."/>
            <person name="Kirschner M.W."/>
            <person name="Durand P.M."/>
            <person name="Michod R.E."/>
            <person name="Nozaki H."/>
            <person name="Olson B.J."/>
        </authorList>
    </citation>
    <scope>NUCLEOTIDE SEQUENCE [LARGE SCALE GENOMIC DNA]</scope>
    <source>
        <strain evidence="5">NIES-2863</strain>
    </source>
</reference>
<dbReference type="InterPro" id="IPR051320">
    <property type="entry name" value="Viral_Replic_Matur_Polypro"/>
</dbReference>
<dbReference type="Gene3D" id="3.10.10.10">
    <property type="entry name" value="HIV Type 1 Reverse Transcriptase, subunit A, domain 1"/>
    <property type="match status" value="1"/>
</dbReference>
<feature type="compositionally biased region" description="Basic and acidic residues" evidence="1">
    <location>
        <begin position="194"/>
        <end position="230"/>
    </location>
</feature>
<dbReference type="Pfam" id="PF00078">
    <property type="entry name" value="RVT_1"/>
    <property type="match status" value="1"/>
</dbReference>
<dbReference type="Gene3D" id="3.10.20.370">
    <property type="match status" value="1"/>
</dbReference>
<feature type="compositionally biased region" description="Low complexity" evidence="1">
    <location>
        <begin position="517"/>
        <end position="527"/>
    </location>
</feature>
<comment type="caution">
    <text evidence="4">The sequence shown here is derived from an EMBL/GenBank/DDBJ whole genome shotgun (WGS) entry which is preliminary data.</text>
</comment>
<feature type="compositionally biased region" description="Low complexity" evidence="1">
    <location>
        <begin position="300"/>
        <end position="322"/>
    </location>
</feature>
<accession>A0A150GS34</accession>
<gene>
    <name evidence="4" type="ORF">GPECTOR_10g1143</name>
</gene>
<evidence type="ECO:0000256" key="1">
    <source>
        <dbReference type="SAM" id="MobiDB-lite"/>
    </source>
</evidence>
<keyword evidence="5" id="KW-1185">Reference proteome</keyword>